<keyword evidence="13" id="KW-0238">DNA-binding</keyword>
<keyword evidence="7" id="KW-0255">Endonuclease</keyword>
<dbReference type="Gene3D" id="3.30.70.270">
    <property type="match status" value="2"/>
</dbReference>
<keyword evidence="5" id="KW-0479">Metal-binding</keyword>
<keyword evidence="4" id="KW-0540">Nuclease</keyword>
<keyword evidence="1" id="KW-0645">Protease</keyword>
<dbReference type="FunFam" id="3.10.10.10:FF:000007">
    <property type="entry name" value="Retrovirus-related Pol polyprotein from transposon 17.6-like Protein"/>
    <property type="match status" value="1"/>
</dbReference>
<name>A0A2Z6MVC8_TRISU</name>
<dbReference type="CDD" id="cd00303">
    <property type="entry name" value="retropepsin_like"/>
    <property type="match status" value="1"/>
</dbReference>
<dbReference type="Pfam" id="PF17921">
    <property type="entry name" value="Integrase_H2C2"/>
    <property type="match status" value="1"/>
</dbReference>
<dbReference type="InterPro" id="IPR000477">
    <property type="entry name" value="RT_dom"/>
</dbReference>
<dbReference type="Proteomes" id="UP000242715">
    <property type="component" value="Unassembled WGS sequence"/>
</dbReference>
<keyword evidence="11" id="KW-0695">RNA-directed DNA polymerase</keyword>
<evidence type="ECO:0000256" key="3">
    <source>
        <dbReference type="ARBA" id="ARBA00022695"/>
    </source>
</evidence>
<dbReference type="GO" id="GO:0004519">
    <property type="term" value="F:endonuclease activity"/>
    <property type="evidence" value="ECO:0007669"/>
    <property type="project" value="UniProtKB-KW"/>
</dbReference>
<dbReference type="GO" id="GO:0003887">
    <property type="term" value="F:DNA-directed DNA polymerase activity"/>
    <property type="evidence" value="ECO:0007669"/>
    <property type="project" value="UniProtKB-KW"/>
</dbReference>
<dbReference type="FunFam" id="1.10.340.70:FF:000001">
    <property type="entry name" value="Retrovirus-related Pol polyprotein from transposon gypsy-like Protein"/>
    <property type="match status" value="1"/>
</dbReference>
<evidence type="ECO:0000256" key="12">
    <source>
        <dbReference type="ARBA" id="ARBA00022932"/>
    </source>
</evidence>
<accession>A0A2Z6MVC8</accession>
<dbReference type="FunFam" id="3.30.70.270:FF:000020">
    <property type="entry name" value="Transposon Tf2-6 polyprotein-like Protein"/>
    <property type="match status" value="1"/>
</dbReference>
<gene>
    <name evidence="19" type="ORF">TSUD_126110</name>
</gene>
<evidence type="ECO:0000256" key="9">
    <source>
        <dbReference type="ARBA" id="ARBA00022842"/>
    </source>
</evidence>
<sequence length="1402" mass="158975">MSSPPRFTIDDLASTLQLLQTNLSTLTSEVHGIRNRLGPPGFPPPSPEIQPFPNTSIKLDIPRFDGSDPLGWIFKINQFFDFHRTPEDQRLRIAAFYMEGEAITWFQWMFSNHQIHSWNGFLQALETRFAPSLYEDPQGALFKLCQTTTVKAYQAQFETLANRIIGLPPPFYLSCFVSGLKPEIRREVQAFQPISLAQAISLAKIQEEKWLDRTPQTKLPSPVSHSTSSKATPSSSFRPTLTVSPPKPATAIKRLTPAELQARQESDPVDMEQPDPAQISIHALMGHSIPQTLRVVGRIRNQSVGILIDSGSTHKFIQDRIAKHLGLDLQPARSFQGFSPLPSLFPIPQPQTESKEMRRDELKDSVPALEGKALWLKTLGPIVTDYQTLTMSFSKSGQQITLKGELKPCPEEASVHQLQRLVATNAIDTLLQLQIENPSSQVSSSHPEPRIEALLLKYVNLFSEPTGLPPPRTIYHHIPLLDGSNPVNVRPYRYPHFQKREIETQIREMLATGIIQPSSSAFSSPVLLVRKKDGCWRFCVDYRALNALTIKDRFPIPSIDELLDELYGTQIFSKLDLRSGYHQIRMAPSDVHRTAFRTHQGHYEFLVMPFGLCNAPSTFQAAMNSIFEPYLRQFVIVFFDDILVYSPSLESHVEHLGLVLQCLQENQYHLKQSKCSFAQTSIQYLGHVVSATGVGPDPEKISAMMDWPQPKTVKQLRGFLGLTGFYRKFVPKYASVAAPLTELLKKDAFCWNEQAQLAFDNLKLAMTKAPVLALPDFNEEFVLETDASGSGMGAVLIQRGHPLCYFSKQFCSRLLAASTYVRELCAITSAVKKWRTYLLGRKFVILTDQRSLRELMTQIIQTPEQQFYLAKLLGYSYEIMYKPGAQNRVADALSRVHCYTITVPQWDFLNLLKEQLQEDTQFQELAQNIHQHPQSYSDYKLIDGLIFFRGKLFLPPDSPMKQLLLQEFHATPLGGHSGVHRTYGHIKENVYWQGLQKDVTEFVKTCVVCQQVKPLQTSPYGLLHPLPIPDRVWEDISLDFIIGLPSFQNHTVILVVVDRLSKVAHFGMLPSNFGAVKVAELFINMVCKLHGMPRSMVSDRDPIFLSRFWRELFRLNGTKLRMSTAYHPQSDGQTEIVNKTLQQYLRCFVHTQPHQWGKFLPWAEWHYNTAVHSSTGITPFEIVYGRAPPNLSTYVAGSSQIQALDEELTMRDQVLANLKKKLAKAQETMKNGGKKDSQRFYGPFKIIRAIGEVAFELELPPASKIHLVFHVSKLKPCHGNAIPALELPMEAEGNQPLVQPLAVLDWKETEDGSPMVLIQWQGLYPEDATWESYEEMSRAYPEFHLEDKVTLDGPGDVMDQDESLGLVPMEKPNAKDKAKRKIVPPKYLDDFVVNQKILRKQG</sequence>
<dbReference type="Gene3D" id="1.10.340.70">
    <property type="match status" value="1"/>
</dbReference>
<dbReference type="InterPro" id="IPR001584">
    <property type="entry name" value="Integrase_cat-core"/>
</dbReference>
<evidence type="ECO:0000256" key="5">
    <source>
        <dbReference type="ARBA" id="ARBA00022723"/>
    </source>
</evidence>
<dbReference type="InterPro" id="IPR041588">
    <property type="entry name" value="Integrase_H2C2"/>
</dbReference>
<dbReference type="InterPro" id="IPR056924">
    <property type="entry name" value="SH3_Tf2-1"/>
</dbReference>
<dbReference type="Pfam" id="PF24626">
    <property type="entry name" value="SH3_Tf2-1"/>
    <property type="match status" value="1"/>
</dbReference>
<reference evidence="20" key="1">
    <citation type="journal article" date="2017" name="Front. Plant Sci.">
        <title>Climate Clever Clovers: New Paradigm to Reduce the Environmental Footprint of Ruminants by Breeding Low Methanogenic Forages Utilizing Haplotype Variation.</title>
        <authorList>
            <person name="Kaur P."/>
            <person name="Appels R."/>
            <person name="Bayer P.E."/>
            <person name="Keeble-Gagnere G."/>
            <person name="Wang J."/>
            <person name="Hirakawa H."/>
            <person name="Shirasawa K."/>
            <person name="Vercoe P."/>
            <person name="Stefanova K."/>
            <person name="Durmic Z."/>
            <person name="Nichols P."/>
            <person name="Revell C."/>
            <person name="Isobe S.N."/>
            <person name="Edwards D."/>
            <person name="Erskine W."/>
        </authorList>
    </citation>
    <scope>NUCLEOTIDE SEQUENCE [LARGE SCALE GENOMIC DNA]</scope>
    <source>
        <strain evidence="20">cv. Daliak</strain>
    </source>
</reference>
<evidence type="ECO:0000313" key="19">
    <source>
        <dbReference type="EMBL" id="GAU27665.1"/>
    </source>
</evidence>
<feature type="compositionally biased region" description="Low complexity" evidence="16">
    <location>
        <begin position="224"/>
        <end position="236"/>
    </location>
</feature>
<evidence type="ECO:0000256" key="1">
    <source>
        <dbReference type="ARBA" id="ARBA00022670"/>
    </source>
</evidence>
<organism evidence="19 20">
    <name type="scientific">Trifolium subterraneum</name>
    <name type="common">Subterranean clover</name>
    <dbReference type="NCBI Taxonomy" id="3900"/>
    <lineage>
        <taxon>Eukaryota</taxon>
        <taxon>Viridiplantae</taxon>
        <taxon>Streptophyta</taxon>
        <taxon>Embryophyta</taxon>
        <taxon>Tracheophyta</taxon>
        <taxon>Spermatophyta</taxon>
        <taxon>Magnoliopsida</taxon>
        <taxon>eudicotyledons</taxon>
        <taxon>Gunneridae</taxon>
        <taxon>Pentapetalae</taxon>
        <taxon>rosids</taxon>
        <taxon>fabids</taxon>
        <taxon>Fabales</taxon>
        <taxon>Fabaceae</taxon>
        <taxon>Papilionoideae</taxon>
        <taxon>50 kb inversion clade</taxon>
        <taxon>NPAAA clade</taxon>
        <taxon>Hologalegina</taxon>
        <taxon>IRL clade</taxon>
        <taxon>Trifolieae</taxon>
        <taxon>Trifolium</taxon>
    </lineage>
</organism>
<dbReference type="GO" id="GO:0004190">
    <property type="term" value="F:aspartic-type endopeptidase activity"/>
    <property type="evidence" value="ECO:0007669"/>
    <property type="project" value="UniProtKB-KW"/>
</dbReference>
<dbReference type="GO" id="GO:0003964">
    <property type="term" value="F:RNA-directed DNA polymerase activity"/>
    <property type="evidence" value="ECO:0007669"/>
    <property type="project" value="UniProtKB-KW"/>
</dbReference>
<evidence type="ECO:0000256" key="4">
    <source>
        <dbReference type="ARBA" id="ARBA00022722"/>
    </source>
</evidence>
<dbReference type="GO" id="GO:0003677">
    <property type="term" value="F:DNA binding"/>
    <property type="evidence" value="ECO:0007669"/>
    <property type="project" value="UniProtKB-KW"/>
</dbReference>
<evidence type="ECO:0000256" key="13">
    <source>
        <dbReference type="ARBA" id="ARBA00023125"/>
    </source>
</evidence>
<evidence type="ECO:0000256" key="6">
    <source>
        <dbReference type="ARBA" id="ARBA00022750"/>
    </source>
</evidence>
<dbReference type="SUPFAM" id="SSF56672">
    <property type="entry name" value="DNA/RNA polymerases"/>
    <property type="match status" value="1"/>
</dbReference>
<evidence type="ECO:0000256" key="8">
    <source>
        <dbReference type="ARBA" id="ARBA00022801"/>
    </source>
</evidence>
<dbReference type="InterPro" id="IPR045358">
    <property type="entry name" value="Ty3_capsid"/>
</dbReference>
<dbReference type="InterPro" id="IPR016197">
    <property type="entry name" value="Chromo-like_dom_sf"/>
</dbReference>
<evidence type="ECO:0000256" key="7">
    <source>
        <dbReference type="ARBA" id="ARBA00022759"/>
    </source>
</evidence>
<dbReference type="CDD" id="cd01647">
    <property type="entry name" value="RT_LTR"/>
    <property type="match status" value="1"/>
</dbReference>
<evidence type="ECO:0000256" key="16">
    <source>
        <dbReference type="SAM" id="MobiDB-lite"/>
    </source>
</evidence>
<keyword evidence="6" id="KW-0064">Aspartyl protease</keyword>
<dbReference type="Pfam" id="PF00078">
    <property type="entry name" value="RVT_1"/>
    <property type="match status" value="1"/>
</dbReference>
<evidence type="ECO:0000259" key="18">
    <source>
        <dbReference type="PROSITE" id="PS50994"/>
    </source>
</evidence>
<dbReference type="Gene3D" id="3.10.20.370">
    <property type="match status" value="1"/>
</dbReference>
<keyword evidence="12" id="KW-0239">DNA-directed DNA polymerase</keyword>
<dbReference type="InterPro" id="IPR043128">
    <property type="entry name" value="Rev_trsase/Diguanyl_cyclase"/>
</dbReference>
<dbReference type="InterPro" id="IPR041577">
    <property type="entry name" value="RT_RNaseH_2"/>
</dbReference>
<dbReference type="SUPFAM" id="SSF54160">
    <property type="entry name" value="Chromo domain-like"/>
    <property type="match status" value="1"/>
</dbReference>
<dbReference type="InterPro" id="IPR050951">
    <property type="entry name" value="Retrovirus_Pol_polyprotein"/>
</dbReference>
<keyword evidence="9" id="KW-0460">Magnesium</keyword>
<dbReference type="GO" id="GO:0046872">
    <property type="term" value="F:metal ion binding"/>
    <property type="evidence" value="ECO:0007669"/>
    <property type="project" value="UniProtKB-KW"/>
</dbReference>
<dbReference type="Pfam" id="PF17919">
    <property type="entry name" value="RT_RNaseH_2"/>
    <property type="match status" value="1"/>
</dbReference>
<dbReference type="CDD" id="cd09274">
    <property type="entry name" value="RNase_HI_RT_Ty3"/>
    <property type="match status" value="1"/>
</dbReference>
<keyword evidence="14" id="KW-0233">DNA recombination</keyword>
<dbReference type="InterPro" id="IPR012337">
    <property type="entry name" value="RNaseH-like_sf"/>
</dbReference>
<dbReference type="PROSITE" id="PS50878">
    <property type="entry name" value="RT_POL"/>
    <property type="match status" value="1"/>
</dbReference>
<keyword evidence="3" id="KW-0548">Nucleotidyltransferase</keyword>
<dbReference type="GO" id="GO:0006508">
    <property type="term" value="P:proteolysis"/>
    <property type="evidence" value="ECO:0007669"/>
    <property type="project" value="UniProtKB-KW"/>
</dbReference>
<evidence type="ECO:0000256" key="14">
    <source>
        <dbReference type="ARBA" id="ARBA00023172"/>
    </source>
</evidence>
<dbReference type="PANTHER" id="PTHR37984:SF5">
    <property type="entry name" value="PROTEIN NYNRIN-LIKE"/>
    <property type="match status" value="1"/>
</dbReference>
<dbReference type="GO" id="GO:0015074">
    <property type="term" value="P:DNA integration"/>
    <property type="evidence" value="ECO:0007669"/>
    <property type="project" value="UniProtKB-KW"/>
</dbReference>
<evidence type="ECO:0000256" key="11">
    <source>
        <dbReference type="ARBA" id="ARBA00022918"/>
    </source>
</evidence>
<dbReference type="InterPro" id="IPR043502">
    <property type="entry name" value="DNA/RNA_pol_sf"/>
</dbReference>
<keyword evidence="10" id="KW-0229">DNA integration</keyword>
<feature type="domain" description="Reverse transcriptase" evidence="17">
    <location>
        <begin position="510"/>
        <end position="689"/>
    </location>
</feature>
<dbReference type="Gene3D" id="3.10.10.10">
    <property type="entry name" value="HIV Type 1 Reverse Transcriptase, subunit A, domain 1"/>
    <property type="match status" value="1"/>
</dbReference>
<dbReference type="InterPro" id="IPR036397">
    <property type="entry name" value="RNaseH_sf"/>
</dbReference>
<feature type="domain" description="Integrase catalytic" evidence="18">
    <location>
        <begin position="1023"/>
        <end position="1187"/>
    </location>
</feature>
<evidence type="ECO:0000259" key="17">
    <source>
        <dbReference type="PROSITE" id="PS50878"/>
    </source>
</evidence>
<proteinExistence type="predicted"/>
<dbReference type="Gene3D" id="3.30.420.10">
    <property type="entry name" value="Ribonuclease H-like superfamily/Ribonuclease H"/>
    <property type="match status" value="1"/>
</dbReference>
<dbReference type="PROSITE" id="PS50994">
    <property type="entry name" value="INTEGRASE"/>
    <property type="match status" value="1"/>
</dbReference>
<evidence type="ECO:0000256" key="10">
    <source>
        <dbReference type="ARBA" id="ARBA00022908"/>
    </source>
</evidence>
<dbReference type="EMBL" id="DF973360">
    <property type="protein sequence ID" value="GAU27665.1"/>
    <property type="molecule type" value="Genomic_DNA"/>
</dbReference>
<evidence type="ECO:0000256" key="2">
    <source>
        <dbReference type="ARBA" id="ARBA00022679"/>
    </source>
</evidence>
<evidence type="ECO:0000313" key="20">
    <source>
        <dbReference type="Proteomes" id="UP000242715"/>
    </source>
</evidence>
<evidence type="ECO:0000256" key="15">
    <source>
        <dbReference type="ARBA" id="ARBA00023268"/>
    </source>
</evidence>
<keyword evidence="8" id="KW-0378">Hydrolase</keyword>
<dbReference type="SUPFAM" id="SSF53098">
    <property type="entry name" value="Ribonuclease H-like"/>
    <property type="match status" value="1"/>
</dbReference>
<feature type="region of interest" description="Disordered" evidence="16">
    <location>
        <begin position="213"/>
        <end position="255"/>
    </location>
</feature>
<dbReference type="GO" id="GO:0006310">
    <property type="term" value="P:DNA recombination"/>
    <property type="evidence" value="ECO:0007669"/>
    <property type="project" value="UniProtKB-KW"/>
</dbReference>
<dbReference type="Pfam" id="PF19259">
    <property type="entry name" value="Ty3_capsid"/>
    <property type="match status" value="1"/>
</dbReference>
<keyword evidence="2" id="KW-0808">Transferase</keyword>
<keyword evidence="15" id="KW-0511">Multifunctional enzyme</keyword>
<keyword evidence="20" id="KW-1185">Reference proteome</keyword>
<evidence type="ECO:0008006" key="21">
    <source>
        <dbReference type="Google" id="ProtNLM"/>
    </source>
</evidence>
<dbReference type="PANTHER" id="PTHR37984">
    <property type="entry name" value="PROTEIN CBG26694"/>
    <property type="match status" value="1"/>
</dbReference>
<dbReference type="OrthoDB" id="2013610at2759"/>
<protein>
    <recommendedName>
        <fullName evidence="21">Ty3/gypsy retrotransposon protein</fullName>
    </recommendedName>
</protein>